<gene>
    <name evidence="1" type="ORF">Tharo_1637</name>
</gene>
<dbReference type="Gene3D" id="3.40.720.10">
    <property type="entry name" value="Alkaline Phosphatase, subunit A"/>
    <property type="match status" value="1"/>
</dbReference>
<dbReference type="GO" id="GO:0047429">
    <property type="term" value="F:nucleoside triphosphate diphosphatase activity"/>
    <property type="evidence" value="ECO:0007669"/>
    <property type="project" value="UniProtKB-EC"/>
</dbReference>
<organism evidence="1 2">
    <name type="scientific">Thauera aromatica K172</name>
    <dbReference type="NCBI Taxonomy" id="44139"/>
    <lineage>
        <taxon>Bacteria</taxon>
        <taxon>Pseudomonadati</taxon>
        <taxon>Pseudomonadota</taxon>
        <taxon>Betaproteobacteria</taxon>
        <taxon>Rhodocyclales</taxon>
        <taxon>Zoogloeaceae</taxon>
        <taxon>Thauera</taxon>
    </lineage>
</organism>
<dbReference type="InterPro" id="IPR002591">
    <property type="entry name" value="Phosphodiest/P_Trfase"/>
</dbReference>
<evidence type="ECO:0000313" key="2">
    <source>
        <dbReference type="Proteomes" id="UP000241885"/>
    </source>
</evidence>
<dbReference type="OrthoDB" id="502398at2"/>
<keyword evidence="1" id="KW-0378">Hydrolase</keyword>
<sequence length="395" mass="41889">MPVLNIRFPLPADSVLPEYGRGGLYELASTLRTWLHEPGAGWHAGGVAPGDAAATVVLLVIDGLGDRYLCSAGAGSVLHAHRRGALTSVCPSTTASAVTTLLTGVAPAVHGLNGWFVHDRRFGGVVLPLPLSLRAGPPLEAVRLMSRLCPVPPMFHHASRPAVLVSPADIAFSRFSRHHARGARIAPYQGLQGLEAQILAQVDRLAPSGGLVHAYYPVFDALSHLHGCRSAQVHACFERIDAMFANLLKALVGRGVHLVVTADHGFTDSSPQRTVDLAPGGEVAAMLAAPLFGERRLAFCRVRKGAAAEFEAWARAELAGKAVLVAGKECRESGLLGPGARHPRLAERVGTHVLLMEPGWTIIDHVEGELFHEMIGVHGGLSADEMTVPWIAARS</sequence>
<dbReference type="SUPFAM" id="SSF53649">
    <property type="entry name" value="Alkaline phosphatase-like"/>
    <property type="match status" value="1"/>
</dbReference>
<evidence type="ECO:0000313" key="1">
    <source>
        <dbReference type="EMBL" id="AVR88551.1"/>
    </source>
</evidence>
<protein>
    <submittedName>
        <fullName evidence="1">Putative phosphatase</fullName>
        <ecNumber evidence="1">3.1.4.1</ecNumber>
        <ecNumber evidence="1">3.6.1.9</ecNumber>
    </submittedName>
</protein>
<proteinExistence type="predicted"/>
<name>A0A2R4BMJ9_THAAR</name>
<reference evidence="1 2" key="1">
    <citation type="submission" date="2018-03" db="EMBL/GenBank/DDBJ databases">
        <title>Complete genome sequence of Thauera aromatica, a model organism for studying aromatic compound degradation under denitrifying conditions.</title>
        <authorList>
            <person name="Lo H.-Y."/>
            <person name="Goris T."/>
            <person name="Boll M."/>
            <person name="Mueller J.A."/>
        </authorList>
    </citation>
    <scope>NUCLEOTIDE SEQUENCE [LARGE SCALE GENOMIC DNA]</scope>
    <source>
        <strain evidence="1 2">K172</strain>
    </source>
</reference>
<dbReference type="PANTHER" id="PTHR10151:SF120">
    <property type="entry name" value="BIS(5'-ADENOSYL)-TRIPHOSPHATASE"/>
    <property type="match status" value="1"/>
</dbReference>
<accession>A0A2R4BMJ9</accession>
<dbReference type="EC" id="3.6.1.9" evidence="1"/>
<dbReference type="KEGG" id="tak:Tharo_1637"/>
<dbReference type="Pfam" id="PF01663">
    <property type="entry name" value="Phosphodiest"/>
    <property type="match status" value="2"/>
</dbReference>
<dbReference type="RefSeq" id="WP_107220782.1">
    <property type="nucleotide sequence ID" value="NZ_CP028339.1"/>
</dbReference>
<dbReference type="AlphaFoldDB" id="A0A2R4BMJ9"/>
<dbReference type="InterPro" id="IPR017850">
    <property type="entry name" value="Alkaline_phosphatase_core_sf"/>
</dbReference>
<dbReference type="Proteomes" id="UP000241885">
    <property type="component" value="Chromosome"/>
</dbReference>
<keyword evidence="2" id="KW-1185">Reference proteome</keyword>
<dbReference type="EC" id="3.1.4.1" evidence="1"/>
<dbReference type="PANTHER" id="PTHR10151">
    <property type="entry name" value="ECTONUCLEOTIDE PYROPHOSPHATASE/PHOSPHODIESTERASE"/>
    <property type="match status" value="1"/>
</dbReference>
<dbReference type="EMBL" id="CP028339">
    <property type="protein sequence ID" value="AVR88551.1"/>
    <property type="molecule type" value="Genomic_DNA"/>
</dbReference>
<dbReference type="GO" id="GO:0004528">
    <property type="term" value="F:phosphodiesterase I activity"/>
    <property type="evidence" value="ECO:0007669"/>
    <property type="project" value="UniProtKB-EC"/>
</dbReference>